<dbReference type="InterPro" id="IPR052035">
    <property type="entry name" value="ZnF_BED_domain_contain"/>
</dbReference>
<keyword evidence="4" id="KW-0862">Zinc</keyword>
<protein>
    <recommendedName>
        <fullName evidence="8">Zinc finger BED domain-containing protein RICESLEEPER 2-like</fullName>
    </recommendedName>
</protein>
<evidence type="ECO:0000256" key="4">
    <source>
        <dbReference type="ARBA" id="ARBA00022833"/>
    </source>
</evidence>
<dbReference type="EMBL" id="JAMSHJ010000001">
    <property type="protein sequence ID" value="KAI5446616.1"/>
    <property type="molecule type" value="Genomic_DNA"/>
</dbReference>
<dbReference type="InterPro" id="IPR012337">
    <property type="entry name" value="RNaseH-like_sf"/>
</dbReference>
<evidence type="ECO:0000313" key="6">
    <source>
        <dbReference type="EMBL" id="KAI5446616.1"/>
    </source>
</evidence>
<dbReference type="SUPFAM" id="SSF53098">
    <property type="entry name" value="Ribonuclease H-like"/>
    <property type="match status" value="1"/>
</dbReference>
<evidence type="ECO:0000256" key="5">
    <source>
        <dbReference type="ARBA" id="ARBA00023242"/>
    </source>
</evidence>
<name>A0A9D5BN71_PEA</name>
<dbReference type="PANTHER" id="PTHR46481">
    <property type="entry name" value="ZINC FINGER BED DOMAIN-CONTAINING PROTEIN 4"/>
    <property type="match status" value="1"/>
</dbReference>
<evidence type="ECO:0000256" key="2">
    <source>
        <dbReference type="ARBA" id="ARBA00022723"/>
    </source>
</evidence>
<dbReference type="Proteomes" id="UP001058974">
    <property type="component" value="Chromosome 1"/>
</dbReference>
<dbReference type="GO" id="GO:0008270">
    <property type="term" value="F:zinc ion binding"/>
    <property type="evidence" value="ECO:0007669"/>
    <property type="project" value="UniProtKB-KW"/>
</dbReference>
<evidence type="ECO:0000313" key="7">
    <source>
        <dbReference type="Proteomes" id="UP001058974"/>
    </source>
</evidence>
<comment type="caution">
    <text evidence="6">The sequence shown here is derived from an EMBL/GenBank/DDBJ whole genome shotgun (WGS) entry which is preliminary data.</text>
</comment>
<dbReference type="GO" id="GO:0005634">
    <property type="term" value="C:nucleus"/>
    <property type="evidence" value="ECO:0007669"/>
    <property type="project" value="UniProtKB-SubCell"/>
</dbReference>
<keyword evidence="3" id="KW-0863">Zinc-finger</keyword>
<accession>A0A9D5BN71</accession>
<dbReference type="PANTHER" id="PTHR46481:SF10">
    <property type="entry name" value="ZINC FINGER BED DOMAIN-CONTAINING PROTEIN 39"/>
    <property type="match status" value="1"/>
</dbReference>
<evidence type="ECO:0000256" key="1">
    <source>
        <dbReference type="ARBA" id="ARBA00004123"/>
    </source>
</evidence>
<evidence type="ECO:0000256" key="3">
    <source>
        <dbReference type="ARBA" id="ARBA00022771"/>
    </source>
</evidence>
<proteinExistence type="predicted"/>
<keyword evidence="2" id="KW-0479">Metal-binding</keyword>
<sequence length="114" mass="13240">MNRLLMDGFGFHMRYYAHPLNLVVKDGLKLAHTSISRVRNAIRFVRSSPHRDLKFKECVEYVGISCKTSVCLDVSTRWNSIYLMLDAAEKFQTAFDKLEGKDEAYRDLFEVDCP</sequence>
<gene>
    <name evidence="6" type="ORF">KIW84_014452</name>
</gene>
<organism evidence="6 7">
    <name type="scientific">Pisum sativum</name>
    <name type="common">Garden pea</name>
    <name type="synonym">Lathyrus oleraceus</name>
    <dbReference type="NCBI Taxonomy" id="3888"/>
    <lineage>
        <taxon>Eukaryota</taxon>
        <taxon>Viridiplantae</taxon>
        <taxon>Streptophyta</taxon>
        <taxon>Embryophyta</taxon>
        <taxon>Tracheophyta</taxon>
        <taxon>Spermatophyta</taxon>
        <taxon>Magnoliopsida</taxon>
        <taxon>eudicotyledons</taxon>
        <taxon>Gunneridae</taxon>
        <taxon>Pentapetalae</taxon>
        <taxon>rosids</taxon>
        <taxon>fabids</taxon>
        <taxon>Fabales</taxon>
        <taxon>Fabaceae</taxon>
        <taxon>Papilionoideae</taxon>
        <taxon>50 kb inversion clade</taxon>
        <taxon>NPAAA clade</taxon>
        <taxon>Hologalegina</taxon>
        <taxon>IRL clade</taxon>
        <taxon>Fabeae</taxon>
        <taxon>Lathyrus</taxon>
    </lineage>
</organism>
<keyword evidence="7" id="KW-1185">Reference proteome</keyword>
<reference evidence="6 7" key="1">
    <citation type="journal article" date="2022" name="Nat. Genet.">
        <title>Improved pea reference genome and pan-genome highlight genomic features and evolutionary characteristics.</title>
        <authorList>
            <person name="Yang T."/>
            <person name="Liu R."/>
            <person name="Luo Y."/>
            <person name="Hu S."/>
            <person name="Wang D."/>
            <person name="Wang C."/>
            <person name="Pandey M.K."/>
            <person name="Ge S."/>
            <person name="Xu Q."/>
            <person name="Li N."/>
            <person name="Li G."/>
            <person name="Huang Y."/>
            <person name="Saxena R.K."/>
            <person name="Ji Y."/>
            <person name="Li M."/>
            <person name="Yan X."/>
            <person name="He Y."/>
            <person name="Liu Y."/>
            <person name="Wang X."/>
            <person name="Xiang C."/>
            <person name="Varshney R.K."/>
            <person name="Ding H."/>
            <person name="Gao S."/>
            <person name="Zong X."/>
        </authorList>
    </citation>
    <scope>NUCLEOTIDE SEQUENCE [LARGE SCALE GENOMIC DNA]</scope>
    <source>
        <strain evidence="6 7">cv. Zhongwan 6</strain>
    </source>
</reference>
<dbReference type="AlphaFoldDB" id="A0A9D5BN71"/>
<comment type="subcellular location">
    <subcellularLocation>
        <location evidence="1">Nucleus</location>
    </subcellularLocation>
</comment>
<dbReference type="Gramene" id="Psat01G0445200-T1">
    <property type="protein sequence ID" value="KAI5446616.1"/>
    <property type="gene ID" value="KIW84_014452"/>
</dbReference>
<evidence type="ECO:0008006" key="8">
    <source>
        <dbReference type="Google" id="ProtNLM"/>
    </source>
</evidence>
<keyword evidence="5" id="KW-0539">Nucleus</keyword>